<dbReference type="PANTHER" id="PTHR43689:SF8">
    <property type="entry name" value="ALPHA_BETA-HYDROLASES SUPERFAMILY PROTEIN"/>
    <property type="match status" value="1"/>
</dbReference>
<dbReference type="SUPFAM" id="SSF53474">
    <property type="entry name" value="alpha/beta-Hydrolases"/>
    <property type="match status" value="1"/>
</dbReference>
<protein>
    <submittedName>
        <fullName evidence="2">Proline iminopeptidase</fullName>
    </submittedName>
</protein>
<dbReference type="Gene3D" id="3.40.50.1820">
    <property type="entry name" value="alpha/beta hydrolase"/>
    <property type="match status" value="1"/>
</dbReference>
<evidence type="ECO:0000313" key="2">
    <source>
        <dbReference type="EMBL" id="CEI82909.1"/>
    </source>
</evidence>
<dbReference type="Pfam" id="PF12697">
    <property type="entry name" value="Abhydrolase_6"/>
    <property type="match status" value="1"/>
</dbReference>
<dbReference type="AlphaFoldDB" id="A0A0A1MTC7"/>
<evidence type="ECO:0000313" key="3">
    <source>
        <dbReference type="Proteomes" id="UP000040453"/>
    </source>
</evidence>
<accession>A0A0A1MTC7</accession>
<dbReference type="PANTHER" id="PTHR43689">
    <property type="entry name" value="HYDROLASE"/>
    <property type="match status" value="1"/>
</dbReference>
<dbReference type="OrthoDB" id="9775557at2"/>
<reference evidence="2 3" key="1">
    <citation type="submission" date="2014-11" db="EMBL/GenBank/DDBJ databases">
        <authorList>
            <person name="Urmite Genomes Urmite Genomes"/>
        </authorList>
    </citation>
    <scope>NUCLEOTIDE SEQUENCE [LARGE SCALE GENOMIC DNA]</scope>
    <source>
        <strain evidence="2 3">Oc5</strain>
    </source>
</reference>
<dbReference type="STRING" id="545501.BN997_02796"/>
<dbReference type="InterPro" id="IPR029058">
    <property type="entry name" value="AB_hydrolase_fold"/>
</dbReference>
<dbReference type="InterPro" id="IPR000073">
    <property type="entry name" value="AB_hydrolase_1"/>
</dbReference>
<feature type="domain" description="AB hydrolase-1" evidence="1">
    <location>
        <begin position="4"/>
        <end position="199"/>
    </location>
</feature>
<evidence type="ECO:0000259" key="1">
    <source>
        <dbReference type="Pfam" id="PF12697"/>
    </source>
</evidence>
<dbReference type="Proteomes" id="UP000040453">
    <property type="component" value="Unassembled WGS sequence"/>
</dbReference>
<dbReference type="EMBL" id="CDGG01000001">
    <property type="protein sequence ID" value="CEI82909.1"/>
    <property type="molecule type" value="Genomic_DNA"/>
</dbReference>
<name>A0A0A1MTC7_9BACI</name>
<gene>
    <name evidence="2" type="primary">pip</name>
    <name evidence="2" type="ORF">BN997_02796</name>
</gene>
<keyword evidence="3" id="KW-1185">Reference proteome</keyword>
<proteinExistence type="predicted"/>
<dbReference type="RefSeq" id="WP_042532993.1">
    <property type="nucleotide sequence ID" value="NZ_CAXOIH010000011.1"/>
</dbReference>
<organism evidence="2 3">
    <name type="scientific">Oceanobacillus oncorhynchi</name>
    <dbReference type="NCBI Taxonomy" id="545501"/>
    <lineage>
        <taxon>Bacteria</taxon>
        <taxon>Bacillati</taxon>
        <taxon>Bacillota</taxon>
        <taxon>Bacilli</taxon>
        <taxon>Bacillales</taxon>
        <taxon>Bacillaceae</taxon>
        <taxon>Oceanobacillus</taxon>
    </lineage>
</organism>
<sequence length="218" mass="24636">MNCIFVHGLGQNAASWQRIIDYIETGSHQIASPDLFLSLEEGKVDYHHLYQRFYDYCERLKGPVHLCGLSLGAILSLNYAIDRPEKVQSLILINAQYKMPRFLLSLQNVVFRMLPSPVFQKMGLPKKDVIQLTTSMKQLDFSRELADISCPTLILCGEKDKPNKKAAEQLSSLINGASLKIIRKAGHEANTDNPKELAEIINDFWNTSVSYPSKHESV</sequence>